<dbReference type="GO" id="GO:0042834">
    <property type="term" value="F:peptidoglycan binding"/>
    <property type="evidence" value="ECO:0007669"/>
    <property type="project" value="InterPro"/>
</dbReference>
<evidence type="ECO:0000313" key="5">
    <source>
        <dbReference type="Proteomes" id="UP000643207"/>
    </source>
</evidence>
<evidence type="ECO:0000256" key="1">
    <source>
        <dbReference type="SAM" id="MobiDB-lite"/>
    </source>
</evidence>
<feature type="domain" description="SPOR" evidence="3">
    <location>
        <begin position="126"/>
        <end position="204"/>
    </location>
</feature>
<keyword evidence="2" id="KW-0812">Transmembrane</keyword>
<reference evidence="4 5" key="1">
    <citation type="submission" date="2021-01" db="EMBL/GenBank/DDBJ databases">
        <title>Piscinibacter sp. Jin2 Genome sequencing and assembly.</title>
        <authorList>
            <person name="Kim I."/>
        </authorList>
    </citation>
    <scope>NUCLEOTIDE SEQUENCE [LARGE SCALE GENOMIC DNA]</scope>
    <source>
        <strain evidence="4 5">Jin2</strain>
    </source>
</reference>
<protein>
    <submittedName>
        <fullName evidence="4">SPOR domain-containing protein</fullName>
    </submittedName>
</protein>
<gene>
    <name evidence="4" type="ORF">JI742_02040</name>
</gene>
<evidence type="ECO:0000313" key="4">
    <source>
        <dbReference type="EMBL" id="MBL0718658.1"/>
    </source>
</evidence>
<keyword evidence="2" id="KW-1133">Transmembrane helix</keyword>
<dbReference type="PROSITE" id="PS51724">
    <property type="entry name" value="SPOR"/>
    <property type="match status" value="1"/>
</dbReference>
<evidence type="ECO:0000256" key="2">
    <source>
        <dbReference type="SAM" id="Phobius"/>
    </source>
</evidence>
<dbReference type="GO" id="GO:0032506">
    <property type="term" value="P:cytokinetic process"/>
    <property type="evidence" value="ECO:0007669"/>
    <property type="project" value="TreeGrafter"/>
</dbReference>
<accession>A0A9X0XCW7</accession>
<dbReference type="PANTHER" id="PTHR38687:SF1">
    <property type="entry name" value="CELL DIVISION PROTEIN DEDD"/>
    <property type="match status" value="1"/>
</dbReference>
<feature type="compositionally biased region" description="Low complexity" evidence="1">
    <location>
        <begin position="82"/>
        <end position="105"/>
    </location>
</feature>
<dbReference type="Gene3D" id="3.30.70.1070">
    <property type="entry name" value="Sporulation related repeat"/>
    <property type="match status" value="1"/>
</dbReference>
<dbReference type="InterPro" id="IPR036680">
    <property type="entry name" value="SPOR-like_sf"/>
</dbReference>
<dbReference type="Proteomes" id="UP000643207">
    <property type="component" value="Unassembled WGS sequence"/>
</dbReference>
<feature type="region of interest" description="Disordered" evidence="1">
    <location>
        <begin position="59"/>
        <end position="113"/>
    </location>
</feature>
<evidence type="ECO:0000259" key="3">
    <source>
        <dbReference type="PROSITE" id="PS51724"/>
    </source>
</evidence>
<dbReference type="EMBL" id="JAERRA010000001">
    <property type="protein sequence ID" value="MBL0718658.1"/>
    <property type="molecule type" value="Genomic_DNA"/>
</dbReference>
<proteinExistence type="predicted"/>
<feature type="transmembrane region" description="Helical" evidence="2">
    <location>
        <begin position="21"/>
        <end position="43"/>
    </location>
</feature>
<dbReference type="InterPro" id="IPR052521">
    <property type="entry name" value="Cell_div_SPOR-domain"/>
</dbReference>
<organism evidence="4 5">
    <name type="scientific">Aquariibacter lacus</name>
    <dbReference type="NCBI Taxonomy" id="2801332"/>
    <lineage>
        <taxon>Bacteria</taxon>
        <taxon>Pseudomonadati</taxon>
        <taxon>Pseudomonadota</taxon>
        <taxon>Betaproteobacteria</taxon>
        <taxon>Burkholderiales</taxon>
        <taxon>Sphaerotilaceae</taxon>
        <taxon>Aquariibacter</taxon>
    </lineage>
</organism>
<keyword evidence="5" id="KW-1185">Reference proteome</keyword>
<dbReference type="GO" id="GO:0030428">
    <property type="term" value="C:cell septum"/>
    <property type="evidence" value="ECO:0007669"/>
    <property type="project" value="TreeGrafter"/>
</dbReference>
<dbReference type="Pfam" id="PF05036">
    <property type="entry name" value="SPOR"/>
    <property type="match status" value="1"/>
</dbReference>
<comment type="caution">
    <text evidence="4">The sequence shown here is derived from an EMBL/GenBank/DDBJ whole genome shotgun (WGS) entry which is preliminary data.</text>
</comment>
<dbReference type="InterPro" id="IPR007730">
    <property type="entry name" value="SPOR-like_dom"/>
</dbReference>
<dbReference type="PANTHER" id="PTHR38687">
    <property type="entry name" value="CELL DIVISION PROTEIN DEDD-RELATED"/>
    <property type="match status" value="1"/>
</dbReference>
<dbReference type="SUPFAM" id="SSF110997">
    <property type="entry name" value="Sporulation related repeat"/>
    <property type="match status" value="1"/>
</dbReference>
<dbReference type="GO" id="GO:0032153">
    <property type="term" value="C:cell division site"/>
    <property type="evidence" value="ECO:0007669"/>
    <property type="project" value="TreeGrafter"/>
</dbReference>
<dbReference type="RefSeq" id="WP_201823543.1">
    <property type="nucleotide sequence ID" value="NZ_JAERRA010000001.1"/>
</dbReference>
<dbReference type="AlphaFoldDB" id="A0A9X0XCW7"/>
<keyword evidence="2" id="KW-0472">Membrane</keyword>
<name>A0A9X0XCW7_9BURK</name>
<sequence length="209" mass="21663">MNRSPAPRRAAGPARRQRGGFLLGFIVGGVLGVLVALAVALYVNKVPIPFVDKVPHRSAQQDAAEAERNRNWDPNGPLSGKPAVRPPGAASPGPGVGLAPSTSPAAAPPAAPAQAAASAPPAVAADTGPVQFFVQVGAFAKPEDAEQQRAKLAILGYEARVSARDQAGRTMHRVRLGPFDRRADAEIRRDGLAEQGFEAALVRVQPASP</sequence>